<feature type="non-terminal residue" evidence="1">
    <location>
        <position position="1"/>
    </location>
</feature>
<evidence type="ECO:0000313" key="2">
    <source>
        <dbReference type="Proteomes" id="UP000824469"/>
    </source>
</evidence>
<accession>A0AA38L524</accession>
<sequence>RRHCGRFSLQLIQELSLYQVPEGLQDDNSELYSYEYENVIKHTPLEDLDWNKKERDDLAEILAPVLIRTRVWFSKKI</sequence>
<protein>
    <submittedName>
        <fullName evidence="1">Uncharacterized protein</fullName>
    </submittedName>
</protein>
<comment type="caution">
    <text evidence="1">The sequence shown here is derived from an EMBL/GenBank/DDBJ whole genome shotgun (WGS) entry which is preliminary data.</text>
</comment>
<dbReference type="AlphaFoldDB" id="A0AA38L524"/>
<organism evidence="1 2">
    <name type="scientific">Taxus chinensis</name>
    <name type="common">Chinese yew</name>
    <name type="synonym">Taxus wallichiana var. chinensis</name>
    <dbReference type="NCBI Taxonomy" id="29808"/>
    <lineage>
        <taxon>Eukaryota</taxon>
        <taxon>Viridiplantae</taxon>
        <taxon>Streptophyta</taxon>
        <taxon>Embryophyta</taxon>
        <taxon>Tracheophyta</taxon>
        <taxon>Spermatophyta</taxon>
        <taxon>Pinopsida</taxon>
        <taxon>Pinidae</taxon>
        <taxon>Conifers II</taxon>
        <taxon>Cupressales</taxon>
        <taxon>Taxaceae</taxon>
        <taxon>Taxus</taxon>
    </lineage>
</organism>
<evidence type="ECO:0000313" key="1">
    <source>
        <dbReference type="EMBL" id="KAH9313146.1"/>
    </source>
</evidence>
<name>A0AA38L524_TAXCH</name>
<dbReference type="Proteomes" id="UP000824469">
    <property type="component" value="Unassembled WGS sequence"/>
</dbReference>
<proteinExistence type="predicted"/>
<keyword evidence="2" id="KW-1185">Reference proteome</keyword>
<dbReference type="EMBL" id="JAHRHJ020000006">
    <property type="protein sequence ID" value="KAH9313146.1"/>
    <property type="molecule type" value="Genomic_DNA"/>
</dbReference>
<reference evidence="1 2" key="1">
    <citation type="journal article" date="2021" name="Nat. Plants">
        <title>The Taxus genome provides insights into paclitaxel biosynthesis.</title>
        <authorList>
            <person name="Xiong X."/>
            <person name="Gou J."/>
            <person name="Liao Q."/>
            <person name="Li Y."/>
            <person name="Zhou Q."/>
            <person name="Bi G."/>
            <person name="Li C."/>
            <person name="Du R."/>
            <person name="Wang X."/>
            <person name="Sun T."/>
            <person name="Guo L."/>
            <person name="Liang H."/>
            <person name="Lu P."/>
            <person name="Wu Y."/>
            <person name="Zhang Z."/>
            <person name="Ro D.K."/>
            <person name="Shang Y."/>
            <person name="Huang S."/>
            <person name="Yan J."/>
        </authorList>
    </citation>
    <scope>NUCLEOTIDE SEQUENCE [LARGE SCALE GENOMIC DNA]</scope>
    <source>
        <strain evidence="1">Ta-2019</strain>
    </source>
</reference>
<gene>
    <name evidence="1" type="ORF">KI387_028181</name>
</gene>